<dbReference type="EMBL" id="GL377591">
    <property type="protein sequence ID" value="EFJ23731.1"/>
    <property type="molecule type" value="Genomic_DNA"/>
</dbReference>
<evidence type="ECO:0000256" key="1">
    <source>
        <dbReference type="SAM" id="SignalP"/>
    </source>
</evidence>
<dbReference type="InterPro" id="IPR056948">
    <property type="entry name" value="PNGaseA_N"/>
</dbReference>
<evidence type="ECO:0000313" key="4">
    <source>
        <dbReference type="Proteomes" id="UP000001514"/>
    </source>
</evidence>
<sequence>MEFLVAALALCVILAGVMIDGSVVSDIVQPIDIPKDAVKCAHPLVNAEFSGASPLIETIYAPSTQCGSVWTKIVLELTGFCKGSSKEQKIGGVWLGGAQILHASTPLPTPEGTNWTIQRDATSFESLFLSSSNLSLIFLDVTASSSTNSSMPSTKSSYRISVTANFYLFKASTAEIIDQARGSRRFFSPLAGTSAGLFPPLAVLPIHPPPSNSTGLWFVFQNDQESSAMVTLPTNVVSARLQVFVSSHGDDEFWYKKGSSSEMREVAITLDGAVVDAIWPSPVIYSAGINASYWESVGSIGALNSPGYDVILDAFAPVLDDGKPHKLGFRVTGATSIWFLGASLLMSTTTATKTGESGLIHWSASDTMISHPALGTTVASRSFSSVGYHLVDGTNFTTWIEHEVHSRRWNSEDGSLQLLTESKVVLLEQASGDAIYLHWTDKTSVPVMILMRGLVHQSFNHEFDSVLRIGSNNGVVQGGNFTSVFTNLQVCGGKGVRQSLSYRNTDASCYSRNLLVVDNEFKYDNVSTSCI</sequence>
<keyword evidence="1" id="KW-0732">Signal</keyword>
<dbReference type="HOGENOM" id="CLU_011027_1_1_1"/>
<dbReference type="InParanoid" id="D8RV86"/>
<accession>D8RV86</accession>
<dbReference type="AlphaFoldDB" id="D8RV86"/>
<dbReference type="KEGG" id="smo:SELMODRAFT_415168"/>
<evidence type="ECO:0000259" key="2">
    <source>
        <dbReference type="Pfam" id="PF12222"/>
    </source>
</evidence>
<feature type="domain" description="Peptide N-acetyl-beta-D-glucosaminyl asparaginase amidase A N-terminal" evidence="2">
    <location>
        <begin position="38"/>
        <end position="335"/>
    </location>
</feature>
<dbReference type="Proteomes" id="UP000001514">
    <property type="component" value="Unassembled WGS sequence"/>
</dbReference>
<dbReference type="InterPro" id="IPR021102">
    <property type="entry name" value="PNGase_A"/>
</dbReference>
<name>D8RV86_SELML</name>
<organism evidence="4">
    <name type="scientific">Selaginella moellendorffii</name>
    <name type="common">Spikemoss</name>
    <dbReference type="NCBI Taxonomy" id="88036"/>
    <lineage>
        <taxon>Eukaryota</taxon>
        <taxon>Viridiplantae</taxon>
        <taxon>Streptophyta</taxon>
        <taxon>Embryophyta</taxon>
        <taxon>Tracheophyta</taxon>
        <taxon>Lycopodiopsida</taxon>
        <taxon>Selaginellales</taxon>
        <taxon>Selaginellaceae</taxon>
        <taxon>Selaginella</taxon>
    </lineage>
</organism>
<feature type="signal peptide" evidence="1">
    <location>
        <begin position="1"/>
        <end position="25"/>
    </location>
</feature>
<feature type="chain" id="PRO_5003122148" description="Peptide N-acetyl-beta-D-glucosaminyl asparaginase amidase A N-terminal domain-containing protein" evidence="1">
    <location>
        <begin position="26"/>
        <end position="531"/>
    </location>
</feature>
<proteinExistence type="predicted"/>
<protein>
    <recommendedName>
        <fullName evidence="2">Peptide N-acetyl-beta-D-glucosaminyl asparaginase amidase A N-terminal domain-containing protein</fullName>
    </recommendedName>
</protein>
<evidence type="ECO:0000313" key="3">
    <source>
        <dbReference type="EMBL" id="EFJ23731.1"/>
    </source>
</evidence>
<dbReference type="eggNOG" id="ENOG502QSXK">
    <property type="taxonomic scope" value="Eukaryota"/>
</dbReference>
<dbReference type="PANTHER" id="PTHR31104">
    <property type="entry name" value="PEPTIDE-N4-(N-ACETYL-BETA-GLUCOSAMINYL)ASPARAGINE AMIDASE A PROTEIN"/>
    <property type="match status" value="1"/>
</dbReference>
<dbReference type="Pfam" id="PF12222">
    <property type="entry name" value="PNGaseA"/>
    <property type="match status" value="1"/>
</dbReference>
<keyword evidence="4" id="KW-1185">Reference proteome</keyword>
<gene>
    <name evidence="3" type="ORF">SELMODRAFT_415168</name>
</gene>
<dbReference type="Gramene" id="EFJ23731">
    <property type="protein sequence ID" value="EFJ23731"/>
    <property type="gene ID" value="SELMODRAFT_415168"/>
</dbReference>
<reference evidence="3 4" key="1">
    <citation type="journal article" date="2011" name="Science">
        <title>The Selaginella genome identifies genetic changes associated with the evolution of vascular plants.</title>
        <authorList>
            <person name="Banks J.A."/>
            <person name="Nishiyama T."/>
            <person name="Hasebe M."/>
            <person name="Bowman J.L."/>
            <person name="Gribskov M."/>
            <person name="dePamphilis C."/>
            <person name="Albert V.A."/>
            <person name="Aono N."/>
            <person name="Aoyama T."/>
            <person name="Ambrose B.A."/>
            <person name="Ashton N.W."/>
            <person name="Axtell M.J."/>
            <person name="Barker E."/>
            <person name="Barker M.S."/>
            <person name="Bennetzen J.L."/>
            <person name="Bonawitz N.D."/>
            <person name="Chapple C."/>
            <person name="Cheng C."/>
            <person name="Correa L.G."/>
            <person name="Dacre M."/>
            <person name="DeBarry J."/>
            <person name="Dreyer I."/>
            <person name="Elias M."/>
            <person name="Engstrom E.M."/>
            <person name="Estelle M."/>
            <person name="Feng L."/>
            <person name="Finet C."/>
            <person name="Floyd S.K."/>
            <person name="Frommer W.B."/>
            <person name="Fujita T."/>
            <person name="Gramzow L."/>
            <person name="Gutensohn M."/>
            <person name="Harholt J."/>
            <person name="Hattori M."/>
            <person name="Heyl A."/>
            <person name="Hirai T."/>
            <person name="Hiwatashi Y."/>
            <person name="Ishikawa M."/>
            <person name="Iwata M."/>
            <person name="Karol K.G."/>
            <person name="Koehler B."/>
            <person name="Kolukisaoglu U."/>
            <person name="Kubo M."/>
            <person name="Kurata T."/>
            <person name="Lalonde S."/>
            <person name="Li K."/>
            <person name="Li Y."/>
            <person name="Litt A."/>
            <person name="Lyons E."/>
            <person name="Manning G."/>
            <person name="Maruyama T."/>
            <person name="Michael T.P."/>
            <person name="Mikami K."/>
            <person name="Miyazaki S."/>
            <person name="Morinaga S."/>
            <person name="Murata T."/>
            <person name="Mueller-Roeber B."/>
            <person name="Nelson D.R."/>
            <person name="Obara M."/>
            <person name="Oguri Y."/>
            <person name="Olmstead R.G."/>
            <person name="Onodera N."/>
            <person name="Petersen B.L."/>
            <person name="Pils B."/>
            <person name="Prigge M."/>
            <person name="Rensing S.A."/>
            <person name="Riano-Pachon D.M."/>
            <person name="Roberts A.W."/>
            <person name="Sato Y."/>
            <person name="Scheller H.V."/>
            <person name="Schulz B."/>
            <person name="Schulz C."/>
            <person name="Shakirov E.V."/>
            <person name="Shibagaki N."/>
            <person name="Shinohara N."/>
            <person name="Shippen D.E."/>
            <person name="Soerensen I."/>
            <person name="Sotooka R."/>
            <person name="Sugimoto N."/>
            <person name="Sugita M."/>
            <person name="Sumikawa N."/>
            <person name="Tanurdzic M."/>
            <person name="Theissen G."/>
            <person name="Ulvskov P."/>
            <person name="Wakazuki S."/>
            <person name="Weng J.K."/>
            <person name="Willats W.W."/>
            <person name="Wipf D."/>
            <person name="Wolf P.G."/>
            <person name="Yang L."/>
            <person name="Zimmer A.D."/>
            <person name="Zhu Q."/>
            <person name="Mitros T."/>
            <person name="Hellsten U."/>
            <person name="Loque D."/>
            <person name="Otillar R."/>
            <person name="Salamov A."/>
            <person name="Schmutz J."/>
            <person name="Shapiro H."/>
            <person name="Lindquist E."/>
            <person name="Lucas S."/>
            <person name="Rokhsar D."/>
            <person name="Grigoriev I.V."/>
        </authorList>
    </citation>
    <scope>NUCLEOTIDE SEQUENCE [LARGE SCALE GENOMIC DNA]</scope>
</reference>